<dbReference type="GO" id="GO:0004519">
    <property type="term" value="F:endonuclease activity"/>
    <property type="evidence" value="ECO:0007669"/>
    <property type="project" value="UniProtKB-KW"/>
</dbReference>
<dbReference type="GO" id="GO:0000176">
    <property type="term" value="C:nuclear exosome (RNase complex)"/>
    <property type="evidence" value="ECO:0007669"/>
    <property type="project" value="TreeGrafter"/>
</dbReference>
<dbReference type="PANTHER" id="PTHR23355">
    <property type="entry name" value="RIBONUCLEASE"/>
    <property type="match status" value="1"/>
</dbReference>
<evidence type="ECO:0000313" key="21">
    <source>
        <dbReference type="Proteomes" id="UP000696485"/>
    </source>
</evidence>
<evidence type="ECO:0000256" key="8">
    <source>
        <dbReference type="ARBA" id="ARBA00022759"/>
    </source>
</evidence>
<protein>
    <recommendedName>
        <fullName evidence="15">Ribosomal RNA-processing protein 44</fullName>
    </recommendedName>
</protein>
<dbReference type="Pfam" id="PF00773">
    <property type="entry name" value="RNB"/>
    <property type="match status" value="1"/>
</dbReference>
<dbReference type="InterPro" id="IPR012340">
    <property type="entry name" value="NA-bd_OB-fold"/>
</dbReference>
<keyword evidence="21" id="KW-1185">Reference proteome</keyword>
<dbReference type="SUPFAM" id="SSF52540">
    <property type="entry name" value="P-loop containing nucleoside triphosphate hydrolases"/>
    <property type="match status" value="1"/>
</dbReference>
<reference evidence="20" key="1">
    <citation type="journal article" date="2020" name="Fungal Divers.">
        <title>Resolving the Mortierellaceae phylogeny through synthesis of multi-gene phylogenetics and phylogenomics.</title>
        <authorList>
            <person name="Vandepol N."/>
            <person name="Liber J."/>
            <person name="Desiro A."/>
            <person name="Na H."/>
            <person name="Kennedy M."/>
            <person name="Barry K."/>
            <person name="Grigoriev I.V."/>
            <person name="Miller A.N."/>
            <person name="O'Donnell K."/>
            <person name="Stajich J.E."/>
            <person name="Bonito G."/>
        </authorList>
    </citation>
    <scope>NUCLEOTIDE SEQUENCE</scope>
    <source>
        <strain evidence="20">NVP1</strain>
    </source>
</reference>
<dbReference type="Gene3D" id="2.40.50.700">
    <property type="match status" value="1"/>
</dbReference>
<evidence type="ECO:0000256" key="6">
    <source>
        <dbReference type="ARBA" id="ARBA00022552"/>
    </source>
</evidence>
<keyword evidence="5" id="KW-0963">Cytoplasm</keyword>
<dbReference type="FunFam" id="2.40.50.700:FF:000001">
    <property type="entry name" value="Exosome complex exonuclease exoribonuclease (Rrp44)"/>
    <property type="match status" value="1"/>
</dbReference>
<keyword evidence="6" id="KW-0698">rRNA processing</keyword>
<dbReference type="Gene3D" id="2.40.50.690">
    <property type="match status" value="1"/>
</dbReference>
<evidence type="ECO:0000259" key="19">
    <source>
        <dbReference type="SMART" id="SM00955"/>
    </source>
</evidence>
<dbReference type="Pfam" id="PF17216">
    <property type="entry name" value="Rrp44_CSD1"/>
    <property type="match status" value="1"/>
</dbReference>
<evidence type="ECO:0000256" key="12">
    <source>
        <dbReference type="ARBA" id="ARBA00022884"/>
    </source>
</evidence>
<feature type="domain" description="RNB" evidence="19">
    <location>
        <begin position="478"/>
        <end position="810"/>
    </location>
</feature>
<dbReference type="InterPro" id="IPR005225">
    <property type="entry name" value="Small_GTP-bd"/>
</dbReference>
<keyword evidence="7" id="KW-0540">Nuclease</keyword>
<evidence type="ECO:0000256" key="3">
    <source>
        <dbReference type="ARBA" id="ARBA00004604"/>
    </source>
</evidence>
<evidence type="ECO:0000256" key="16">
    <source>
        <dbReference type="RuleBase" id="RU003901"/>
    </source>
</evidence>
<dbReference type="InterPro" id="IPR001900">
    <property type="entry name" value="RNase_II/R"/>
</dbReference>
<keyword evidence="13" id="KW-0539">Nucleus</keyword>
<dbReference type="Pfam" id="PF13638">
    <property type="entry name" value="PIN_4"/>
    <property type="match status" value="1"/>
</dbReference>
<dbReference type="InterPro" id="IPR001806">
    <property type="entry name" value="Small_GTPase"/>
</dbReference>
<dbReference type="SMART" id="SM00173">
    <property type="entry name" value="RAS"/>
    <property type="match status" value="1"/>
</dbReference>
<dbReference type="InterPro" id="IPR029060">
    <property type="entry name" value="PIN-like_dom_sf"/>
</dbReference>
<evidence type="ECO:0000256" key="11">
    <source>
        <dbReference type="ARBA" id="ARBA00022839"/>
    </source>
</evidence>
<dbReference type="PRINTS" id="PR00449">
    <property type="entry name" value="RASTRNSFRMNG"/>
</dbReference>
<dbReference type="InterPro" id="IPR027417">
    <property type="entry name" value="P-loop_NTPase"/>
</dbReference>
<dbReference type="InterPro" id="IPR033770">
    <property type="entry name" value="RRP44_S1"/>
</dbReference>
<dbReference type="PROSITE" id="PS51419">
    <property type="entry name" value="RAB"/>
    <property type="match status" value="1"/>
</dbReference>
<dbReference type="CDD" id="cd00876">
    <property type="entry name" value="Ras"/>
    <property type="match status" value="1"/>
</dbReference>
<evidence type="ECO:0000256" key="9">
    <source>
        <dbReference type="ARBA" id="ARBA00022801"/>
    </source>
</evidence>
<feature type="region of interest" description="Disordered" evidence="17">
    <location>
        <begin position="298"/>
        <end position="321"/>
    </location>
</feature>
<dbReference type="Gene3D" id="3.40.50.1010">
    <property type="entry name" value="5'-nuclease"/>
    <property type="match status" value="1"/>
</dbReference>
<dbReference type="Pfam" id="PF17849">
    <property type="entry name" value="OB_Dis3"/>
    <property type="match status" value="1"/>
</dbReference>
<evidence type="ECO:0000256" key="13">
    <source>
        <dbReference type="ARBA" id="ARBA00023242"/>
    </source>
</evidence>
<dbReference type="FunFam" id="3.40.50.1010:FF:000010">
    <property type="entry name" value="Exosome complex exonuclease DIS3"/>
    <property type="match status" value="1"/>
</dbReference>
<evidence type="ECO:0000256" key="17">
    <source>
        <dbReference type="SAM" id="MobiDB-lite"/>
    </source>
</evidence>
<dbReference type="InterPro" id="IPR041505">
    <property type="entry name" value="Dis3_CSD2"/>
</dbReference>
<dbReference type="AlphaFoldDB" id="A0A9P5SKD6"/>
<dbReference type="PROSITE" id="PS01175">
    <property type="entry name" value="RIBONUCLEASE_II"/>
    <property type="match status" value="1"/>
</dbReference>
<dbReference type="InterPro" id="IPR002716">
    <property type="entry name" value="PIN_dom"/>
</dbReference>
<keyword evidence="11" id="KW-0269">Exonuclease</keyword>
<dbReference type="InterPro" id="IPR022966">
    <property type="entry name" value="RNase_II/R_CS"/>
</dbReference>
<dbReference type="GO" id="GO:0016075">
    <property type="term" value="P:rRNA catabolic process"/>
    <property type="evidence" value="ECO:0007669"/>
    <property type="project" value="TreeGrafter"/>
</dbReference>
<comment type="similarity">
    <text evidence="4 16">Belongs to the RNR ribonuclease family.</text>
</comment>
<feature type="region of interest" description="Disordered" evidence="17">
    <location>
        <begin position="978"/>
        <end position="1048"/>
    </location>
</feature>
<dbReference type="SMART" id="SM00175">
    <property type="entry name" value="RAB"/>
    <property type="match status" value="1"/>
</dbReference>
<feature type="compositionally biased region" description="Basic and acidic residues" evidence="17">
    <location>
        <begin position="1031"/>
        <end position="1048"/>
    </location>
</feature>
<dbReference type="Pfam" id="PF17215">
    <property type="entry name" value="Rrp44_S1"/>
    <property type="match status" value="1"/>
</dbReference>
<evidence type="ECO:0000256" key="10">
    <source>
        <dbReference type="ARBA" id="ARBA00022835"/>
    </source>
</evidence>
<gene>
    <name evidence="20" type="primary">DIS3</name>
    <name evidence="20" type="ORF">BG006_007067</name>
</gene>
<evidence type="ECO:0000256" key="2">
    <source>
        <dbReference type="ARBA" id="ARBA00004496"/>
    </source>
</evidence>
<dbReference type="SMART" id="SM00955">
    <property type="entry name" value="RNB"/>
    <property type="match status" value="1"/>
</dbReference>
<dbReference type="NCBIfam" id="TIGR00231">
    <property type="entry name" value="small_GTP"/>
    <property type="match status" value="1"/>
</dbReference>
<dbReference type="Proteomes" id="UP000696485">
    <property type="component" value="Unassembled WGS sequence"/>
</dbReference>
<evidence type="ECO:0000256" key="5">
    <source>
        <dbReference type="ARBA" id="ARBA00022490"/>
    </source>
</evidence>
<evidence type="ECO:0000256" key="7">
    <source>
        <dbReference type="ARBA" id="ARBA00022722"/>
    </source>
</evidence>
<dbReference type="GO" id="GO:0000175">
    <property type="term" value="F:3'-5'-RNA exonuclease activity"/>
    <property type="evidence" value="ECO:0007669"/>
    <property type="project" value="UniProtKB-ARBA"/>
</dbReference>
<dbReference type="Gene3D" id="3.40.50.300">
    <property type="entry name" value="P-loop containing nucleotide triphosphate hydrolases"/>
    <property type="match status" value="1"/>
</dbReference>
<comment type="subcellular location">
    <subcellularLocation>
        <location evidence="2">Cytoplasm</location>
    </subcellularLocation>
    <subcellularLocation>
        <location evidence="3">Nucleus</location>
        <location evidence="3">Nucleolus</location>
    </subcellularLocation>
</comment>
<keyword evidence="10" id="KW-0271">Exosome</keyword>
<feature type="compositionally biased region" description="Basic residues" evidence="17">
    <location>
        <begin position="1019"/>
        <end position="1028"/>
    </location>
</feature>
<dbReference type="SUPFAM" id="SSF50249">
    <property type="entry name" value="Nucleic acid-binding proteins"/>
    <property type="match status" value="3"/>
</dbReference>
<feature type="compositionally biased region" description="Basic and acidic residues" evidence="17">
    <location>
        <begin position="979"/>
        <end position="1017"/>
    </location>
</feature>
<dbReference type="InterPro" id="IPR050180">
    <property type="entry name" value="RNR_Ribonuclease"/>
</dbReference>
<keyword evidence="9" id="KW-0378">Hydrolase</keyword>
<dbReference type="PANTHER" id="PTHR23355:SF35">
    <property type="entry name" value="EXOSOME COMPLEX EXONUCLEASE RRP44"/>
    <property type="match status" value="1"/>
</dbReference>
<accession>A0A9P5SKD6</accession>
<dbReference type="PROSITE" id="PS51421">
    <property type="entry name" value="RAS"/>
    <property type="match status" value="1"/>
</dbReference>
<dbReference type="GO" id="GO:0005730">
    <property type="term" value="C:nucleolus"/>
    <property type="evidence" value="ECO:0007669"/>
    <property type="project" value="UniProtKB-SubCell"/>
</dbReference>
<dbReference type="GO" id="GO:0005525">
    <property type="term" value="F:GTP binding"/>
    <property type="evidence" value="ECO:0007669"/>
    <property type="project" value="InterPro"/>
</dbReference>
<dbReference type="GO" id="GO:0000177">
    <property type="term" value="C:cytoplasmic exosome (RNase complex)"/>
    <property type="evidence" value="ECO:0007669"/>
    <property type="project" value="TreeGrafter"/>
</dbReference>
<dbReference type="EMBL" id="JAAAUY010000437">
    <property type="protein sequence ID" value="KAF9329925.1"/>
    <property type="molecule type" value="Genomic_DNA"/>
</dbReference>
<organism evidence="20 21">
    <name type="scientific">Podila minutissima</name>
    <dbReference type="NCBI Taxonomy" id="64525"/>
    <lineage>
        <taxon>Eukaryota</taxon>
        <taxon>Fungi</taxon>
        <taxon>Fungi incertae sedis</taxon>
        <taxon>Mucoromycota</taxon>
        <taxon>Mortierellomycotina</taxon>
        <taxon>Mortierellomycetes</taxon>
        <taxon>Mortierellales</taxon>
        <taxon>Mortierellaceae</taxon>
        <taxon>Podila</taxon>
    </lineage>
</organism>
<comment type="cofactor">
    <cofactor evidence="1">
        <name>Mg(2+)</name>
        <dbReference type="ChEBI" id="CHEBI:18420"/>
    </cofactor>
</comment>
<dbReference type="GO" id="GO:0071031">
    <property type="term" value="P:nuclear mRNA surveillance of mRNA 3'-end processing"/>
    <property type="evidence" value="ECO:0007669"/>
    <property type="project" value="TreeGrafter"/>
</dbReference>
<dbReference type="SMART" id="SM00174">
    <property type="entry name" value="RHO"/>
    <property type="match status" value="1"/>
</dbReference>
<feature type="domain" description="PIN" evidence="18">
    <location>
        <begin position="60"/>
        <end position="176"/>
    </location>
</feature>
<name>A0A9P5SKD6_9FUNG</name>
<evidence type="ECO:0000256" key="4">
    <source>
        <dbReference type="ARBA" id="ARBA00005785"/>
    </source>
</evidence>
<evidence type="ECO:0000256" key="15">
    <source>
        <dbReference type="ARBA" id="ARBA00077930"/>
    </source>
</evidence>
<evidence type="ECO:0000259" key="18">
    <source>
        <dbReference type="SMART" id="SM00670"/>
    </source>
</evidence>
<dbReference type="GO" id="GO:0006364">
    <property type="term" value="P:rRNA processing"/>
    <property type="evidence" value="ECO:0007669"/>
    <property type="project" value="UniProtKB-KW"/>
</dbReference>
<dbReference type="GO" id="GO:0003723">
    <property type="term" value="F:RNA binding"/>
    <property type="evidence" value="ECO:0007669"/>
    <property type="project" value="UniProtKB-KW"/>
</dbReference>
<feature type="compositionally biased region" description="Acidic residues" evidence="17">
    <location>
        <begin position="300"/>
        <end position="310"/>
    </location>
</feature>
<sequence length="1246" mass="140697">MLRQKAFVKKTKSGKVLKVVKEHYLRDDIWCSAEACKKCGHTETVLSAIPSVNKLFPLPHYIIPDTNIFMNQIDVMEKPQITNVIVLQTVLEEVKHLSLPIHKRVRDMIANKEKHFYVFSNEHHRETFIEKLKDESPNDRNDRAIRVATKWYGNHIKDLKPHISVVMMTDDAANRAKAIADGLQAVSVKWYIEALDNTELLDMITETKELDDGQQMIYAEHLSPAQLSNGIKSGKYYQGKIGISSHNYLEGSIFTKIDGVDGTVLILGREHLNRAVDGDTIAVELLPKSEWRTTPTGVVIDEEEEKEEEESLKAEAEQQAAASTDTVMADATKAAPVILDTPQPTGKVVGIIRRNWRQYCGFIDKKSVHTPAGSTAPANVMFYAMESKIPKIKFRTRQAHALIGKRIIVAIDSWPKTSKNPIGHFIRTLGDAGDKSTETEVLLLEHDVPFHEFSKQVLSFLPVEGENWVVQPEHFNGREDFRELNVCSIDPPGCTDIDDALHVVSLPNGNYQVGVHIADVTHFVKPNNVMDQEAASRGTTVYLVDKRIDMLPGLLGTNLCSLRSNVERLAFSCIWELNDNAEIVSVRFTKSVIASKASLTYEEAQNRIDDDRMQDDITKGIRTLNMLAKKLKQRRLDMGALTLASPEVRFSLEHDTQDPVDVEMKELKETNALVEEFMLLANISVARKIYEKFPDSAMLRCHPTPPASSFEKLEKAVSRMGITIDHSTSKTLSDSLDNAVIPEEPYFNKLLRIMTTRCMMQAVYFCSGSMTEQEFRHYGLATDIYTHFTSPIRRYSDVMVHRQLHAAIDSDISYGNELTDKESMNELCGVLNHRNRMAQHASRSSVELFTHLFFKNKVEEEEGYVIRILKNAFIVLVPKYGIEGIVYASAKVAKVEGETTAAAPQPILVYNPETDSLQSTEPLAEGEAPKVQVQLFQKVVVQISIDDDLKGGGEGGMRQKLKMDLVKPYIEGVSIHSSVSKEEKAPVTSGLKRDAGAPEAKRGAKKKDEAEEREYQAKKQARREKRQLKAQLKEEKAHERIRAKEAKKGKKYDPTIEDSYCKHIEVDGREYTLDITDTAGQEEYRGHWNDKFMRAGDGFICVYSIASMGSFQELVGFRNQIWRAKESEHVPIVLAANKCDLEEERQVDTGVGQEFARLSNAFYIETSAKTGFNINEAMLELVREIVRTRERERFQDLADHSQYGEDPAYPVQAKIKGYQKSPTPPGPYPMEEEELEMEKGCCCTIM</sequence>
<comment type="caution">
    <text evidence="20">The sequence shown here is derived from an EMBL/GenBank/DDBJ whole genome shotgun (WGS) entry which is preliminary data.</text>
</comment>
<keyword evidence="8" id="KW-0255">Endonuclease</keyword>
<dbReference type="Pfam" id="PF00071">
    <property type="entry name" value="Ras"/>
    <property type="match status" value="1"/>
</dbReference>
<dbReference type="SUPFAM" id="SSF88723">
    <property type="entry name" value="PIN domain-like"/>
    <property type="match status" value="1"/>
</dbReference>
<evidence type="ECO:0000313" key="20">
    <source>
        <dbReference type="EMBL" id="KAF9329925.1"/>
    </source>
</evidence>
<dbReference type="CDD" id="cd09862">
    <property type="entry name" value="PIN_Rrp44-like"/>
    <property type="match status" value="1"/>
</dbReference>
<dbReference type="InterPro" id="IPR033771">
    <property type="entry name" value="Rrp44_CSD1"/>
</dbReference>
<dbReference type="SMART" id="SM00670">
    <property type="entry name" value="PINc"/>
    <property type="match status" value="1"/>
</dbReference>
<dbReference type="Gene3D" id="2.40.50.140">
    <property type="entry name" value="Nucleic acid-binding proteins"/>
    <property type="match status" value="1"/>
</dbReference>
<keyword evidence="12" id="KW-0694">RNA-binding</keyword>
<comment type="similarity">
    <text evidence="14">In the N-terminal section; belongs to the PINc/VapC protein family.</text>
</comment>
<evidence type="ECO:0000256" key="1">
    <source>
        <dbReference type="ARBA" id="ARBA00001946"/>
    </source>
</evidence>
<evidence type="ECO:0000256" key="14">
    <source>
        <dbReference type="ARBA" id="ARBA00046345"/>
    </source>
</evidence>
<dbReference type="GO" id="GO:0071034">
    <property type="term" value="P:CUT catabolic process"/>
    <property type="evidence" value="ECO:0007669"/>
    <property type="project" value="UniProtKB-ARBA"/>
</dbReference>
<proteinExistence type="inferred from homology"/>
<dbReference type="GO" id="GO:0003924">
    <property type="term" value="F:GTPase activity"/>
    <property type="evidence" value="ECO:0007669"/>
    <property type="project" value="InterPro"/>
</dbReference>